<dbReference type="AlphaFoldDB" id="A0A8S9HGC7"/>
<comment type="caution">
    <text evidence="2">The sequence shown here is derived from an EMBL/GenBank/DDBJ whole genome shotgun (WGS) entry which is preliminary data.</text>
</comment>
<accession>A0A8S9HGC7</accession>
<sequence>MAQPPLLNHSMSSPRRRAHRRAPDDVASLNPNRIEVAGDAEERPEWVSDGNSLANDGVVDAGKEDVGDRSDGLTKKTGRLIPFLYRRDQSIEQLLNLPSKLHRPAIVHGQSWNDVLPTRLTFKSVSSLLKECRAHGFEIIIPRPDQRPWPPPIGFQCVYETFFQQDSKLWIPIPHLITSYCARRDIAMTQLMTGAVRIAIALMVMAVEIDISMSVRAFEELTQIQPRPGGVYAVQMCSGLIIHPNTIRPLDTFCKDVPKVVVLSQQHWESFDRRRINRQQKRTEETKGKRLKLPLMGKTMKSYPNYSDILDAQLGGESFSAMTTAEVKDSDAR</sequence>
<evidence type="ECO:0000313" key="2">
    <source>
        <dbReference type="EMBL" id="KAF2557475.1"/>
    </source>
</evidence>
<protein>
    <submittedName>
        <fullName evidence="2">Uncharacterized protein</fullName>
    </submittedName>
</protein>
<evidence type="ECO:0000256" key="1">
    <source>
        <dbReference type="SAM" id="MobiDB-lite"/>
    </source>
</evidence>
<dbReference type="Proteomes" id="UP000712281">
    <property type="component" value="Unassembled WGS sequence"/>
</dbReference>
<proteinExistence type="predicted"/>
<feature type="compositionally biased region" description="Basic and acidic residues" evidence="1">
    <location>
        <begin position="61"/>
        <end position="71"/>
    </location>
</feature>
<reference evidence="2" key="1">
    <citation type="submission" date="2019-12" db="EMBL/GenBank/DDBJ databases">
        <title>Genome sequencing and annotation of Brassica cretica.</title>
        <authorList>
            <person name="Studholme D.J."/>
            <person name="Sarris P.F."/>
        </authorList>
    </citation>
    <scope>NUCLEOTIDE SEQUENCE</scope>
    <source>
        <strain evidence="2">PFS-001/15</strain>
        <tissue evidence="2">Leaf</tissue>
    </source>
</reference>
<evidence type="ECO:0000313" key="3">
    <source>
        <dbReference type="Proteomes" id="UP000712281"/>
    </source>
</evidence>
<name>A0A8S9HGC7_BRACR</name>
<feature type="region of interest" description="Disordered" evidence="1">
    <location>
        <begin position="1"/>
        <end position="71"/>
    </location>
</feature>
<dbReference type="EMBL" id="QGKW02001940">
    <property type="protein sequence ID" value="KAF2557475.1"/>
    <property type="molecule type" value="Genomic_DNA"/>
</dbReference>
<organism evidence="2 3">
    <name type="scientific">Brassica cretica</name>
    <name type="common">Mustard</name>
    <dbReference type="NCBI Taxonomy" id="69181"/>
    <lineage>
        <taxon>Eukaryota</taxon>
        <taxon>Viridiplantae</taxon>
        <taxon>Streptophyta</taxon>
        <taxon>Embryophyta</taxon>
        <taxon>Tracheophyta</taxon>
        <taxon>Spermatophyta</taxon>
        <taxon>Magnoliopsida</taxon>
        <taxon>eudicotyledons</taxon>
        <taxon>Gunneridae</taxon>
        <taxon>Pentapetalae</taxon>
        <taxon>rosids</taxon>
        <taxon>malvids</taxon>
        <taxon>Brassicales</taxon>
        <taxon>Brassicaceae</taxon>
        <taxon>Brassiceae</taxon>
        <taxon>Brassica</taxon>
    </lineage>
</organism>
<gene>
    <name evidence="2" type="ORF">F2Q68_00015074</name>
</gene>